<feature type="region of interest" description="Disordered" evidence="2">
    <location>
        <begin position="193"/>
        <end position="218"/>
    </location>
</feature>
<organism evidence="3 4">
    <name type="scientific">Cyclostephanos tholiformis</name>
    <dbReference type="NCBI Taxonomy" id="382380"/>
    <lineage>
        <taxon>Eukaryota</taxon>
        <taxon>Sar</taxon>
        <taxon>Stramenopiles</taxon>
        <taxon>Ochrophyta</taxon>
        <taxon>Bacillariophyta</taxon>
        <taxon>Coscinodiscophyceae</taxon>
        <taxon>Thalassiosirophycidae</taxon>
        <taxon>Stephanodiscales</taxon>
        <taxon>Stephanodiscaceae</taxon>
        <taxon>Cyclostephanos</taxon>
    </lineage>
</organism>
<dbReference type="AlphaFoldDB" id="A0ABD3RWJ4"/>
<evidence type="ECO:0000313" key="4">
    <source>
        <dbReference type="Proteomes" id="UP001530377"/>
    </source>
</evidence>
<evidence type="ECO:0000256" key="1">
    <source>
        <dbReference type="SAM" id="Coils"/>
    </source>
</evidence>
<feature type="region of interest" description="Disordered" evidence="2">
    <location>
        <begin position="115"/>
        <end position="145"/>
    </location>
</feature>
<feature type="region of interest" description="Disordered" evidence="2">
    <location>
        <begin position="155"/>
        <end position="174"/>
    </location>
</feature>
<feature type="compositionally biased region" description="Low complexity" evidence="2">
    <location>
        <begin position="117"/>
        <end position="126"/>
    </location>
</feature>
<accession>A0ABD3RWJ4</accession>
<keyword evidence="4" id="KW-1185">Reference proteome</keyword>
<feature type="coiled-coil region" evidence="1">
    <location>
        <begin position="73"/>
        <end position="114"/>
    </location>
</feature>
<feature type="compositionally biased region" description="Gly residues" evidence="2">
    <location>
        <begin position="206"/>
        <end position="215"/>
    </location>
</feature>
<keyword evidence="1" id="KW-0175">Coiled coil</keyword>
<proteinExistence type="predicted"/>
<dbReference type="EMBL" id="JALLPB020000142">
    <property type="protein sequence ID" value="KAL3816565.1"/>
    <property type="molecule type" value="Genomic_DNA"/>
</dbReference>
<sequence length="254" mass="29240">MTHTFTPLYERIVSEEMQELREYVRIIESQSHCLVDLEQLQVDLESRIEVELVRSRKLERSLAQHERKWRLMFKNLVDEKEHVEKLAREEKAKVDKLMEMVNRLQTEIHALIKSKVQQHNQHGSGSIHHHHQQQQEQHHQQQQPLHYPRSVLTDRNSRHNHLNGNLNPTATIASASTTNNSGIRLSSSVVQQHHQTQTNNINGIDRSGGGGGGGGYRKDRGNMIGPHEILAYSGSEETIRESNALRLLLDFFGL</sequence>
<gene>
    <name evidence="3" type="ORF">ACHAXA_003805</name>
</gene>
<dbReference type="Proteomes" id="UP001530377">
    <property type="component" value="Unassembled WGS sequence"/>
</dbReference>
<protein>
    <submittedName>
        <fullName evidence="3">Uncharacterized protein</fullName>
    </submittedName>
</protein>
<reference evidence="3 4" key="1">
    <citation type="submission" date="2024-10" db="EMBL/GenBank/DDBJ databases">
        <title>Updated reference genomes for cyclostephanoid diatoms.</title>
        <authorList>
            <person name="Roberts W.R."/>
            <person name="Alverson A.J."/>
        </authorList>
    </citation>
    <scope>NUCLEOTIDE SEQUENCE [LARGE SCALE GENOMIC DNA]</scope>
    <source>
        <strain evidence="3 4">AJA228-03</strain>
    </source>
</reference>
<evidence type="ECO:0000256" key="2">
    <source>
        <dbReference type="SAM" id="MobiDB-lite"/>
    </source>
</evidence>
<comment type="caution">
    <text evidence="3">The sequence shown here is derived from an EMBL/GenBank/DDBJ whole genome shotgun (WGS) entry which is preliminary data.</text>
</comment>
<name>A0ABD3RWJ4_9STRA</name>
<evidence type="ECO:0000313" key="3">
    <source>
        <dbReference type="EMBL" id="KAL3816565.1"/>
    </source>
</evidence>